<proteinExistence type="predicted"/>
<dbReference type="GeneID" id="54779186"/>
<sequence>MATNSVTTTAPIDLDQAREWCQELLRLEDEDITSYLNQYPLHTRTSILELIEPRQVITIDPDKSFPITLAFGSVYPEALALIVDEDVSVSLVKNQLYTVSIAYSTAKANVDVDAFLALHYGITITDGFATKGDTELKPLPRVLNRYYVDLAQWYCSCPHWHQQIKTSDNPYPVSTPWGQTKIFKSMPTCRHLVAVFIVSNNSSVYHESREAHTT</sequence>
<keyword evidence="1" id="KW-0479">Metal-binding</keyword>
<evidence type="ECO:0000313" key="4">
    <source>
        <dbReference type="Proteomes" id="UP000449547"/>
    </source>
</evidence>
<dbReference type="VEuPathDB" id="FungiDB:DIURU_000533"/>
<dbReference type="GO" id="GO:0008270">
    <property type="term" value="F:zinc ion binding"/>
    <property type="evidence" value="ECO:0007669"/>
    <property type="project" value="UniProtKB-KW"/>
</dbReference>
<evidence type="ECO:0000256" key="1">
    <source>
        <dbReference type="PROSITE-ProRule" id="PRU00325"/>
    </source>
</evidence>
<organism evidence="3 4">
    <name type="scientific">Diutina rugosa</name>
    <name type="common">Yeast</name>
    <name type="synonym">Candida rugosa</name>
    <dbReference type="NCBI Taxonomy" id="5481"/>
    <lineage>
        <taxon>Eukaryota</taxon>
        <taxon>Fungi</taxon>
        <taxon>Dikarya</taxon>
        <taxon>Ascomycota</taxon>
        <taxon>Saccharomycotina</taxon>
        <taxon>Pichiomycetes</taxon>
        <taxon>Debaryomycetaceae</taxon>
        <taxon>Diutina</taxon>
    </lineage>
</organism>
<feature type="domain" description="SWIM-type" evidence="2">
    <location>
        <begin position="146"/>
        <end position="200"/>
    </location>
</feature>
<evidence type="ECO:0000313" key="3">
    <source>
        <dbReference type="EMBL" id="KAA8907488.1"/>
    </source>
</evidence>
<gene>
    <name evidence="3" type="ORF">DIURU_000533</name>
</gene>
<keyword evidence="1" id="KW-0862">Zinc</keyword>
<dbReference type="EMBL" id="SWFT01000022">
    <property type="protein sequence ID" value="KAA8907488.1"/>
    <property type="molecule type" value="Genomic_DNA"/>
</dbReference>
<dbReference type="Proteomes" id="UP000449547">
    <property type="component" value="Unassembled WGS sequence"/>
</dbReference>
<dbReference type="InterPro" id="IPR007527">
    <property type="entry name" value="Znf_SWIM"/>
</dbReference>
<reference evidence="3 4" key="1">
    <citation type="submission" date="2019-07" db="EMBL/GenBank/DDBJ databases">
        <title>Genome assembly of two rare yeast pathogens: Diutina rugosa and Trichomonascus ciferrii.</title>
        <authorList>
            <person name="Mixao V."/>
            <person name="Saus E."/>
            <person name="Hansen A."/>
            <person name="Lass-Flor C."/>
            <person name="Gabaldon T."/>
        </authorList>
    </citation>
    <scope>NUCLEOTIDE SEQUENCE [LARGE SCALE GENOMIC DNA]</scope>
    <source>
        <strain evidence="3 4">CBS 613</strain>
    </source>
</reference>
<comment type="caution">
    <text evidence="3">The sequence shown here is derived from an EMBL/GenBank/DDBJ whole genome shotgun (WGS) entry which is preliminary data.</text>
</comment>
<accession>A0A642V4A6</accession>
<keyword evidence="1" id="KW-0863">Zinc-finger</keyword>
<evidence type="ECO:0000259" key="2">
    <source>
        <dbReference type="PROSITE" id="PS50966"/>
    </source>
</evidence>
<dbReference type="PROSITE" id="PS50966">
    <property type="entry name" value="ZF_SWIM"/>
    <property type="match status" value="1"/>
</dbReference>
<dbReference type="AlphaFoldDB" id="A0A642V4A6"/>
<protein>
    <recommendedName>
        <fullName evidence="2">SWIM-type domain-containing protein</fullName>
    </recommendedName>
</protein>
<dbReference type="Pfam" id="PF04434">
    <property type="entry name" value="SWIM"/>
    <property type="match status" value="1"/>
</dbReference>
<name>A0A642V4A6_DIURU</name>
<keyword evidence="4" id="KW-1185">Reference proteome</keyword>
<dbReference type="RefSeq" id="XP_034014675.1">
    <property type="nucleotide sequence ID" value="XM_034158300.1"/>
</dbReference>